<reference evidence="1" key="1">
    <citation type="journal article" date="2021" name="Proc. Natl. Acad. Sci. U.S.A.">
        <title>A Catalog of Tens of Thousands of Viruses from Human Metagenomes Reveals Hidden Associations with Chronic Diseases.</title>
        <authorList>
            <person name="Tisza M.J."/>
            <person name="Buck C.B."/>
        </authorList>
    </citation>
    <scope>NUCLEOTIDE SEQUENCE</scope>
    <source>
        <strain evidence="1">Ct8Lf7</strain>
    </source>
</reference>
<evidence type="ECO:0000313" key="1">
    <source>
        <dbReference type="EMBL" id="DAF44525.1"/>
    </source>
</evidence>
<accession>A0A8S5S0I8</accession>
<name>A0A8S5S0I8_9CAUD</name>
<organism evidence="1">
    <name type="scientific">Podoviridae sp. ct8Lf7</name>
    <dbReference type="NCBI Taxonomy" id="2827723"/>
    <lineage>
        <taxon>Viruses</taxon>
        <taxon>Duplodnaviria</taxon>
        <taxon>Heunggongvirae</taxon>
        <taxon>Uroviricota</taxon>
        <taxon>Caudoviricetes</taxon>
    </lineage>
</organism>
<protein>
    <submittedName>
        <fullName evidence="1">Uncharacterized protein</fullName>
    </submittedName>
</protein>
<proteinExistence type="predicted"/>
<dbReference type="EMBL" id="BK032511">
    <property type="protein sequence ID" value="DAF44525.1"/>
    <property type="molecule type" value="Genomic_DNA"/>
</dbReference>
<sequence length="48" mass="5562">MRAISAYFGSDFFVKLCFNLVSSEANFIPFPPPKSQLYPFLHESYLEI</sequence>